<evidence type="ECO:0000256" key="1">
    <source>
        <dbReference type="ARBA" id="ARBA00004141"/>
    </source>
</evidence>
<organism evidence="11 12">
    <name type="scientific">Drosophila gunungcola</name>
    <name type="common">fruit fly</name>
    <dbReference type="NCBI Taxonomy" id="103775"/>
    <lineage>
        <taxon>Eukaryota</taxon>
        <taxon>Metazoa</taxon>
        <taxon>Ecdysozoa</taxon>
        <taxon>Arthropoda</taxon>
        <taxon>Hexapoda</taxon>
        <taxon>Insecta</taxon>
        <taxon>Pterygota</taxon>
        <taxon>Neoptera</taxon>
        <taxon>Endopterygota</taxon>
        <taxon>Diptera</taxon>
        <taxon>Brachycera</taxon>
        <taxon>Muscomorpha</taxon>
        <taxon>Ephydroidea</taxon>
        <taxon>Drosophilidae</taxon>
        <taxon>Drosophila</taxon>
        <taxon>Sophophora</taxon>
    </lineage>
</organism>
<keyword evidence="3 9" id="KW-0813">Transport</keyword>
<dbReference type="SUPFAM" id="SSF103506">
    <property type="entry name" value="Mitochondrial carrier"/>
    <property type="match status" value="1"/>
</dbReference>
<dbReference type="InterPro" id="IPR023395">
    <property type="entry name" value="MCP_dom_sf"/>
</dbReference>
<comment type="similarity">
    <text evidence="2 9">Belongs to the mitochondrial carrier (TC 2.A.29) family.</text>
</comment>
<dbReference type="GO" id="GO:0055085">
    <property type="term" value="P:transmembrane transport"/>
    <property type="evidence" value="ECO:0007669"/>
    <property type="project" value="InterPro"/>
</dbReference>
<protein>
    <submittedName>
        <fullName evidence="11">Uncharacterized protein</fullName>
    </submittedName>
</protein>
<evidence type="ECO:0000256" key="2">
    <source>
        <dbReference type="ARBA" id="ARBA00006375"/>
    </source>
</evidence>
<dbReference type="EMBL" id="JAMKOV010000007">
    <property type="protein sequence ID" value="KAI8038812.1"/>
    <property type="molecule type" value="Genomic_DNA"/>
</dbReference>
<comment type="caution">
    <text evidence="11">The sequence shown here is derived from an EMBL/GenBank/DDBJ whole genome shotgun (WGS) entry which is preliminary data.</text>
</comment>
<accession>A0A9Q0BNK5</accession>
<sequence length="71" mass="8104">MKRVATSVFSFVQGLRAAPFARFEGHRGFYKGLQASLVRVVPACMITFLVYENVSHFLLARRKRIETEKAV</sequence>
<evidence type="ECO:0000256" key="3">
    <source>
        <dbReference type="ARBA" id="ARBA00022448"/>
    </source>
</evidence>
<evidence type="ECO:0000256" key="8">
    <source>
        <dbReference type="PROSITE-ProRule" id="PRU00282"/>
    </source>
</evidence>
<feature type="repeat" description="Solcar" evidence="8">
    <location>
        <begin position="1"/>
        <end position="57"/>
    </location>
</feature>
<evidence type="ECO:0000313" key="12">
    <source>
        <dbReference type="Proteomes" id="UP001059596"/>
    </source>
</evidence>
<evidence type="ECO:0000256" key="7">
    <source>
        <dbReference type="ARBA" id="ARBA00023136"/>
    </source>
</evidence>
<dbReference type="PANTHER" id="PTHR45683">
    <property type="entry name" value="MITOCHONDRIAL NICOTINAMIDE ADENINE DINUCLEOTIDE TRANSPORTER 1-RELATED-RELATED"/>
    <property type="match status" value="1"/>
</dbReference>
<evidence type="ECO:0000256" key="6">
    <source>
        <dbReference type="ARBA" id="ARBA00022989"/>
    </source>
</evidence>
<evidence type="ECO:0000256" key="5">
    <source>
        <dbReference type="ARBA" id="ARBA00022737"/>
    </source>
</evidence>
<dbReference type="GO" id="GO:0006862">
    <property type="term" value="P:nucleotide transport"/>
    <property type="evidence" value="ECO:0007669"/>
    <property type="project" value="InterPro"/>
</dbReference>
<dbReference type="AlphaFoldDB" id="A0A9Q0BNK5"/>
<proteinExistence type="inferred from homology"/>
<dbReference type="Pfam" id="PF00153">
    <property type="entry name" value="Mito_carr"/>
    <property type="match status" value="1"/>
</dbReference>
<dbReference type="GO" id="GO:0016020">
    <property type="term" value="C:membrane"/>
    <property type="evidence" value="ECO:0007669"/>
    <property type="project" value="UniProtKB-SubCell"/>
</dbReference>
<dbReference type="InterPro" id="IPR018108">
    <property type="entry name" value="MCP_transmembrane"/>
</dbReference>
<dbReference type="Gene3D" id="1.50.40.10">
    <property type="entry name" value="Mitochondrial carrier domain"/>
    <property type="match status" value="1"/>
</dbReference>
<dbReference type="PROSITE" id="PS50920">
    <property type="entry name" value="SOLCAR"/>
    <property type="match status" value="1"/>
</dbReference>
<reference evidence="11" key="1">
    <citation type="journal article" date="2023" name="Genome Biol. Evol.">
        <title>Long-read-based Genome Assembly of Drosophila gunungcola Reveals Fewer Chemosensory Genes in Flower-breeding Species.</title>
        <authorList>
            <person name="Negi A."/>
            <person name="Liao B.Y."/>
            <person name="Yeh S.D."/>
        </authorList>
    </citation>
    <scope>NUCLEOTIDE SEQUENCE</scope>
    <source>
        <strain evidence="11">Sukarami</strain>
    </source>
</reference>
<keyword evidence="4 8" id="KW-0812">Transmembrane</keyword>
<evidence type="ECO:0000313" key="11">
    <source>
        <dbReference type="EMBL" id="KAI8038812.1"/>
    </source>
</evidence>
<dbReference type="InterPro" id="IPR044712">
    <property type="entry name" value="SLC25A32-like"/>
</dbReference>
<keyword evidence="7 8" id="KW-0472">Membrane</keyword>
<gene>
    <name evidence="11" type="ORF">M5D96_008720</name>
</gene>
<name>A0A9Q0BNK5_9MUSC</name>
<dbReference type="Proteomes" id="UP001059596">
    <property type="component" value="Unassembled WGS sequence"/>
</dbReference>
<feature type="transmembrane region" description="Helical" evidence="10">
    <location>
        <begin position="33"/>
        <end position="54"/>
    </location>
</feature>
<evidence type="ECO:0000256" key="10">
    <source>
        <dbReference type="SAM" id="Phobius"/>
    </source>
</evidence>
<evidence type="ECO:0000256" key="9">
    <source>
        <dbReference type="RuleBase" id="RU000488"/>
    </source>
</evidence>
<evidence type="ECO:0000256" key="4">
    <source>
        <dbReference type="ARBA" id="ARBA00022692"/>
    </source>
</evidence>
<keyword evidence="12" id="KW-1185">Reference proteome</keyword>
<keyword evidence="6 10" id="KW-1133">Transmembrane helix</keyword>
<keyword evidence="5" id="KW-0677">Repeat</keyword>
<comment type="subcellular location">
    <subcellularLocation>
        <location evidence="1">Membrane</location>
        <topology evidence="1">Multi-pass membrane protein</topology>
    </subcellularLocation>
</comment>